<evidence type="ECO:0000313" key="5">
    <source>
        <dbReference type="Proteomes" id="UP000635853"/>
    </source>
</evidence>
<dbReference type="AlphaFoldDB" id="A0A4R8FTP3"/>
<comment type="caution">
    <text evidence="3">The sequence shown here is derived from an EMBL/GenBank/DDBJ whole genome shotgun (WGS) entry which is preliminary data.</text>
</comment>
<sequence>MDIDAINAVLGLGTLGFVLAFAYINLRQTEEQLKASRERREKRAAAAGRVVPAE</sequence>
<evidence type="ECO:0000313" key="4">
    <source>
        <dbReference type="Proteomes" id="UP000295484"/>
    </source>
</evidence>
<proteinExistence type="predicted"/>
<gene>
    <name evidence="3" type="ORF">EV657_10723</name>
    <name evidence="2" type="ORF">JMJ92_16505</name>
</gene>
<keyword evidence="1" id="KW-0472">Membrane</keyword>
<feature type="transmembrane region" description="Helical" evidence="1">
    <location>
        <begin position="6"/>
        <end position="26"/>
    </location>
</feature>
<name>A0A4R8FTP3_9RHOB</name>
<protein>
    <submittedName>
        <fullName evidence="3">Uncharacterized protein</fullName>
    </submittedName>
</protein>
<dbReference type="RefSeq" id="WP_165828028.1">
    <property type="nucleotide sequence ID" value="NZ_JAESIL010000083.1"/>
</dbReference>
<evidence type="ECO:0000313" key="2">
    <source>
        <dbReference type="EMBL" id="MBL3579743.1"/>
    </source>
</evidence>
<reference evidence="2" key="3">
    <citation type="submission" date="2021-01" db="EMBL/GenBank/DDBJ databases">
        <authorList>
            <person name="Guzman M.S."/>
        </authorList>
    </citation>
    <scope>NUCLEOTIDE SEQUENCE</scope>
    <source>
        <strain evidence="2">AB19</strain>
    </source>
</reference>
<dbReference type="EMBL" id="JAESIL010000083">
    <property type="protein sequence ID" value="MBL3579743.1"/>
    <property type="molecule type" value="Genomic_DNA"/>
</dbReference>
<reference evidence="3 4" key="1">
    <citation type="submission" date="2019-03" db="EMBL/GenBank/DDBJ databases">
        <title>Genomic Encyclopedia of Type Strains, Phase IV (KMG-IV): sequencing the most valuable type-strain genomes for metagenomic binning, comparative biology and taxonomic classification.</title>
        <authorList>
            <person name="Goeker M."/>
        </authorList>
    </citation>
    <scope>NUCLEOTIDE SEQUENCE [LARGE SCALE GENOMIC DNA]</scope>
    <source>
        <strain evidence="3 4">JA181</strain>
    </source>
</reference>
<evidence type="ECO:0000313" key="3">
    <source>
        <dbReference type="EMBL" id="TDX30056.1"/>
    </source>
</evidence>
<keyword evidence="1" id="KW-0812">Transmembrane</keyword>
<organism evidence="3 4">
    <name type="scientific">Rhodovulum visakhapatnamense</name>
    <dbReference type="NCBI Taxonomy" id="364297"/>
    <lineage>
        <taxon>Bacteria</taxon>
        <taxon>Pseudomonadati</taxon>
        <taxon>Pseudomonadota</taxon>
        <taxon>Alphaproteobacteria</taxon>
        <taxon>Rhodobacterales</taxon>
        <taxon>Paracoccaceae</taxon>
        <taxon>Rhodovulum</taxon>
    </lineage>
</organism>
<dbReference type="Proteomes" id="UP000295484">
    <property type="component" value="Unassembled WGS sequence"/>
</dbReference>
<dbReference type="EMBL" id="SOEB01000007">
    <property type="protein sequence ID" value="TDX30056.1"/>
    <property type="molecule type" value="Genomic_DNA"/>
</dbReference>
<keyword evidence="1" id="KW-1133">Transmembrane helix</keyword>
<dbReference type="Proteomes" id="UP000635853">
    <property type="component" value="Unassembled WGS sequence"/>
</dbReference>
<keyword evidence="5" id="KW-1185">Reference proteome</keyword>
<accession>A0A4R8FTP3</accession>
<evidence type="ECO:0000256" key="1">
    <source>
        <dbReference type="SAM" id="Phobius"/>
    </source>
</evidence>
<reference evidence="5" key="2">
    <citation type="submission" date="2021-01" db="EMBL/GenBank/DDBJ databases">
        <title>Draft genomes of Rhodovulum sulfidophilum.</title>
        <authorList>
            <person name="Guzman M.S."/>
        </authorList>
    </citation>
    <scope>NUCLEOTIDE SEQUENCE [LARGE SCALE GENOMIC DNA]</scope>
    <source>
        <strain evidence="5">AB19</strain>
    </source>
</reference>